<dbReference type="OrthoDB" id="7863760at2"/>
<dbReference type="Proteomes" id="UP000294662">
    <property type="component" value="Unassembled WGS sequence"/>
</dbReference>
<feature type="compositionally biased region" description="Low complexity" evidence="3">
    <location>
        <begin position="56"/>
        <end position="68"/>
    </location>
</feature>
<dbReference type="PROSITE" id="PS00330">
    <property type="entry name" value="HEMOLYSIN_CALCIUM"/>
    <property type="match status" value="3"/>
</dbReference>
<evidence type="ECO:0000313" key="6">
    <source>
        <dbReference type="Proteomes" id="UP000294662"/>
    </source>
</evidence>
<sequence>MFWPAGLLGLVAVGGMALADIFSDDNEFSDDESEADPDLLDAQTDPIPPEDWLNNATGDTTWDTTGDTTADDGLAEDPGLETGGASDGLILSGGPGVDFLAGGDGNDSLDGAAGPDQLNGYGGDDWLDGAAGDDQLFGEAGDDTLYGGGGADQLHGGYGADSLFGEAGQDQLFGHDGADLLDGGAGADRIEGGLGDDVLWGGAGDDSLQGAEGDDLIVGGAGVDTLFGGWGDDTLSGLEPGEGPDTANPVAGTDTGPDTSDADPDGLAGSDFLNADFLNGGAGADTIVTGAGDVVTAGEDGDSIVLGDWILDGEAAELTDYNPAEDQLTLVWDMKSDPDPEIEVLADPLTPGLSHILVNGGELAHVYSSGAMSAGDIELVDYADMPDLTPT</sequence>
<feature type="region of interest" description="Disordered" evidence="3">
    <location>
        <begin position="26"/>
        <end position="88"/>
    </location>
</feature>
<proteinExistence type="predicted"/>
<dbReference type="InterPro" id="IPR050557">
    <property type="entry name" value="RTX_toxin/Mannuronan_C5-epim"/>
</dbReference>
<feature type="compositionally biased region" description="Acidic residues" evidence="3">
    <location>
        <begin position="69"/>
        <end position="79"/>
    </location>
</feature>
<evidence type="ECO:0000313" key="5">
    <source>
        <dbReference type="EMBL" id="TDE36020.1"/>
    </source>
</evidence>
<evidence type="ECO:0000256" key="2">
    <source>
        <dbReference type="ARBA" id="ARBA00022525"/>
    </source>
</evidence>
<dbReference type="PANTHER" id="PTHR38340:SF1">
    <property type="entry name" value="S-LAYER PROTEIN"/>
    <property type="match status" value="1"/>
</dbReference>
<dbReference type="GO" id="GO:0005509">
    <property type="term" value="F:calcium ion binding"/>
    <property type="evidence" value="ECO:0007669"/>
    <property type="project" value="InterPro"/>
</dbReference>
<organism evidence="5 6">
    <name type="scientific">Antarcticimicrobium sediminis</name>
    <dbReference type="NCBI Taxonomy" id="2546227"/>
    <lineage>
        <taxon>Bacteria</taxon>
        <taxon>Pseudomonadati</taxon>
        <taxon>Pseudomonadota</taxon>
        <taxon>Alphaproteobacteria</taxon>
        <taxon>Rhodobacterales</taxon>
        <taxon>Paracoccaceae</taxon>
        <taxon>Antarcticimicrobium</taxon>
    </lineage>
</organism>
<dbReference type="InterPro" id="IPR011049">
    <property type="entry name" value="Serralysin-like_metalloprot_C"/>
</dbReference>
<feature type="compositionally biased region" description="Acidic residues" evidence="3">
    <location>
        <begin position="26"/>
        <end position="39"/>
    </location>
</feature>
<feature type="chain" id="PRO_5020713689" evidence="4">
    <location>
        <begin position="20"/>
        <end position="391"/>
    </location>
</feature>
<comment type="caution">
    <text evidence="5">The sequence shown here is derived from an EMBL/GenBank/DDBJ whole genome shotgun (WGS) entry which is preliminary data.</text>
</comment>
<keyword evidence="6" id="KW-1185">Reference proteome</keyword>
<comment type="subcellular location">
    <subcellularLocation>
        <location evidence="1">Secreted</location>
    </subcellularLocation>
</comment>
<dbReference type="InterPro" id="IPR018511">
    <property type="entry name" value="Hemolysin-typ_Ca-bd_CS"/>
</dbReference>
<accession>A0A4R5ENI9</accession>
<gene>
    <name evidence="5" type="ORF">E1B25_16190</name>
</gene>
<reference evidence="5 6" key="1">
    <citation type="submission" date="2019-03" db="EMBL/GenBank/DDBJ databases">
        <authorList>
            <person name="Zhang S."/>
        </authorList>
    </citation>
    <scope>NUCLEOTIDE SEQUENCE [LARGE SCALE GENOMIC DNA]</scope>
    <source>
        <strain evidence="5 6">S4J41</strain>
    </source>
</reference>
<keyword evidence="2" id="KW-0964">Secreted</keyword>
<evidence type="ECO:0000256" key="1">
    <source>
        <dbReference type="ARBA" id="ARBA00004613"/>
    </source>
</evidence>
<keyword evidence="4" id="KW-0732">Signal</keyword>
<feature type="signal peptide" evidence="4">
    <location>
        <begin position="1"/>
        <end position="19"/>
    </location>
</feature>
<dbReference type="InterPro" id="IPR001343">
    <property type="entry name" value="Hemolysn_Ca-bd"/>
</dbReference>
<dbReference type="PANTHER" id="PTHR38340">
    <property type="entry name" value="S-LAYER PROTEIN"/>
    <property type="match status" value="1"/>
</dbReference>
<evidence type="ECO:0000256" key="3">
    <source>
        <dbReference type="SAM" id="MobiDB-lite"/>
    </source>
</evidence>
<dbReference type="EMBL" id="SMFP01000011">
    <property type="protein sequence ID" value="TDE36020.1"/>
    <property type="molecule type" value="Genomic_DNA"/>
</dbReference>
<dbReference type="AlphaFoldDB" id="A0A4R5ENI9"/>
<dbReference type="PRINTS" id="PR00313">
    <property type="entry name" value="CABNDNGRPT"/>
</dbReference>
<dbReference type="SUPFAM" id="SSF51120">
    <property type="entry name" value="beta-Roll"/>
    <property type="match status" value="2"/>
</dbReference>
<dbReference type="GO" id="GO:0005576">
    <property type="term" value="C:extracellular region"/>
    <property type="evidence" value="ECO:0007669"/>
    <property type="project" value="UniProtKB-SubCell"/>
</dbReference>
<dbReference type="Pfam" id="PF00353">
    <property type="entry name" value="HemolysinCabind"/>
    <property type="match status" value="5"/>
</dbReference>
<dbReference type="Gene3D" id="2.150.10.10">
    <property type="entry name" value="Serralysin-like metalloprotease, C-terminal"/>
    <property type="match status" value="3"/>
</dbReference>
<evidence type="ECO:0000256" key="4">
    <source>
        <dbReference type="SAM" id="SignalP"/>
    </source>
</evidence>
<protein>
    <submittedName>
        <fullName evidence="5">Calcium-binding protein</fullName>
    </submittedName>
</protein>
<name>A0A4R5ENI9_9RHOB</name>
<feature type="region of interest" description="Disordered" evidence="3">
    <location>
        <begin position="231"/>
        <end position="268"/>
    </location>
</feature>
<dbReference type="RefSeq" id="WP_132830561.1">
    <property type="nucleotide sequence ID" value="NZ_SMFP01000011.1"/>
</dbReference>